<dbReference type="RefSeq" id="WP_009807020.1">
    <property type="nucleotide sequence ID" value="NZ_CH724131.1"/>
</dbReference>
<dbReference type="InterPro" id="IPR035093">
    <property type="entry name" value="RelE/ParE_toxin_dom_sf"/>
</dbReference>
<evidence type="ECO:0008006" key="4">
    <source>
        <dbReference type="Google" id="ProtNLM"/>
    </source>
</evidence>
<evidence type="ECO:0000256" key="1">
    <source>
        <dbReference type="ARBA" id="ARBA00022649"/>
    </source>
</evidence>
<evidence type="ECO:0000313" key="2">
    <source>
        <dbReference type="EMBL" id="EAQ03267.1"/>
    </source>
</evidence>
<accession>A3TYN3</accession>
<dbReference type="InterPro" id="IPR007712">
    <property type="entry name" value="RelE/ParE_toxin"/>
</dbReference>
<dbReference type="eggNOG" id="COG3668">
    <property type="taxonomic scope" value="Bacteria"/>
</dbReference>
<gene>
    <name evidence="2" type="ORF">OB2597_14023</name>
</gene>
<keyword evidence="3" id="KW-1185">Reference proteome</keyword>
<sequence>MTRPWRLTRQAEESLTEIALWTYETFGPAQAEAYEAELLDCCERIAAGEAVTQGCDVLVPGAEGLRFARAGGHHVVFVEREGAVVVVDVVHQRMDLARRVRELGH</sequence>
<protein>
    <recommendedName>
        <fullName evidence="4">Plasmid stabilization system protein</fullName>
    </recommendedName>
</protein>
<dbReference type="OrthoDB" id="7707733at2"/>
<organism evidence="2 3">
    <name type="scientific">Pseudooceanicola batsensis (strain ATCC BAA-863 / DSM 15984 / KCTC 12145 / HTCC2597)</name>
    <name type="common">Oceanicola batsensis</name>
    <dbReference type="NCBI Taxonomy" id="252305"/>
    <lineage>
        <taxon>Bacteria</taxon>
        <taxon>Pseudomonadati</taxon>
        <taxon>Pseudomonadota</taxon>
        <taxon>Alphaproteobacteria</taxon>
        <taxon>Rhodobacterales</taxon>
        <taxon>Paracoccaceae</taxon>
        <taxon>Pseudooceanicola</taxon>
    </lineage>
</organism>
<dbReference type="Gene3D" id="3.30.2310.20">
    <property type="entry name" value="RelE-like"/>
    <property type="match status" value="1"/>
</dbReference>
<evidence type="ECO:0000313" key="3">
    <source>
        <dbReference type="Proteomes" id="UP000004318"/>
    </source>
</evidence>
<dbReference type="EMBL" id="AAMO01000005">
    <property type="protein sequence ID" value="EAQ03267.1"/>
    <property type="molecule type" value="Genomic_DNA"/>
</dbReference>
<comment type="caution">
    <text evidence="2">The sequence shown here is derived from an EMBL/GenBank/DDBJ whole genome shotgun (WGS) entry which is preliminary data.</text>
</comment>
<proteinExistence type="predicted"/>
<dbReference type="Pfam" id="PF05016">
    <property type="entry name" value="ParE_toxin"/>
    <property type="match status" value="1"/>
</dbReference>
<dbReference type="HOGENOM" id="CLU_147162_3_0_5"/>
<dbReference type="STRING" id="252305.OB2597_14023"/>
<keyword evidence="1" id="KW-1277">Toxin-antitoxin system</keyword>
<name>A3TYN3_PSEBH</name>
<reference evidence="2 3" key="1">
    <citation type="journal article" date="2010" name="J. Bacteriol.">
        <title>Genome sequences of Oceanicola granulosus HTCC2516(T) and Oceanicola batsensis HTCC2597(TDelta).</title>
        <authorList>
            <person name="Thrash J.C."/>
            <person name="Cho J.C."/>
            <person name="Vergin K.L."/>
            <person name="Giovannoni S.J."/>
        </authorList>
    </citation>
    <scope>NUCLEOTIDE SEQUENCE [LARGE SCALE GENOMIC DNA]</scope>
    <source>
        <strain evidence="3">ATCC BAA-863 / DSM 15984 / KCTC 12145 / HTCC2597</strain>
    </source>
</reference>
<dbReference type="Proteomes" id="UP000004318">
    <property type="component" value="Unassembled WGS sequence"/>
</dbReference>
<dbReference type="AlphaFoldDB" id="A3TYN3"/>